<protein>
    <submittedName>
        <fullName evidence="1">Neck protein</fullName>
    </submittedName>
</protein>
<gene>
    <name evidence="1" type="ORF">2050H1_054</name>
</gene>
<name>A0A249Y2A3_9CAUD</name>
<dbReference type="Pfam" id="PF11649">
    <property type="entry name" value="T4_neck-protein"/>
    <property type="match status" value="1"/>
</dbReference>
<dbReference type="InterPro" id="IPR021674">
    <property type="entry name" value="Phage_T4_Gp14_neck-protein"/>
</dbReference>
<organism evidence="1 2">
    <name type="scientific">Serratia phage 2050H1</name>
    <dbReference type="NCBI Taxonomy" id="2024250"/>
    <lineage>
        <taxon>Viruses</taxon>
        <taxon>Duplodnaviria</taxon>
        <taxon>Heunggongvirae</taxon>
        <taxon>Uroviricota</taxon>
        <taxon>Caudoviricetes</taxon>
        <taxon>Pantevenvirales</taxon>
        <taxon>Ackermannviridae</taxon>
        <taxon>Miltonvirus</taxon>
        <taxon>Miltonvirus MAM1</taxon>
    </lineage>
</organism>
<dbReference type="Proteomes" id="UP000224362">
    <property type="component" value="Segment"/>
</dbReference>
<sequence length="214" mass="25106">MATSKYFNYGNHVGTQRLIEDLVAEMIQQRGVDAKYLPRCIIDKNPILNESDHQFKEAIDLEIYIEEIMGFNDLMWEKFGGLQMQDEVTFTLSQKRWREVVATSDARDQTPQEGDIIWLPVAGKAYKVNNINNDDDFLQYGKYYTYHLKCTLFQFGNEDIETGDDEIDDIDTRLQKLDDNDYFEDTLKEMDNMFNNDIEKEISNNKSKLDFGDK</sequence>
<dbReference type="EMBL" id="MF285619">
    <property type="protein sequence ID" value="ASZ78820.1"/>
    <property type="molecule type" value="Genomic_DNA"/>
</dbReference>
<reference evidence="1 2" key="1">
    <citation type="submission" date="2017-06" db="EMBL/GenBank/DDBJ databases">
        <authorList>
            <person name="Kim H.J."/>
            <person name="Triplett B.A."/>
        </authorList>
    </citation>
    <scope>NUCLEOTIDE SEQUENCE [LARGE SCALE GENOMIC DNA]</scope>
</reference>
<proteinExistence type="predicted"/>
<evidence type="ECO:0000313" key="2">
    <source>
        <dbReference type="Proteomes" id="UP000224362"/>
    </source>
</evidence>
<evidence type="ECO:0000313" key="1">
    <source>
        <dbReference type="EMBL" id="ASZ78820.1"/>
    </source>
</evidence>
<accession>A0A249Y2A3</accession>